<dbReference type="PANTHER" id="PTHR30224:SF4">
    <property type="entry name" value="ELECTRON TRANSPORT PROTEIN YCCM-RELATED"/>
    <property type="match status" value="1"/>
</dbReference>
<evidence type="ECO:0000256" key="5">
    <source>
        <dbReference type="ARBA" id="ARBA00022840"/>
    </source>
</evidence>
<evidence type="ECO:0000259" key="10">
    <source>
        <dbReference type="PROSITE" id="PS50042"/>
    </source>
</evidence>
<feature type="transmembrane region" description="Helical" evidence="9">
    <location>
        <begin position="781"/>
        <end position="801"/>
    </location>
</feature>
<keyword evidence="6" id="KW-0408">Iron</keyword>
<evidence type="ECO:0000256" key="9">
    <source>
        <dbReference type="SAM" id="Phobius"/>
    </source>
</evidence>
<feature type="transmembrane region" description="Helical" evidence="9">
    <location>
        <begin position="535"/>
        <end position="554"/>
    </location>
</feature>
<evidence type="ECO:0000256" key="2">
    <source>
        <dbReference type="ARBA" id="ARBA00022475"/>
    </source>
</evidence>
<dbReference type="PROSITE" id="PS50045">
    <property type="entry name" value="SIGMA54_INTERACT_4"/>
    <property type="match status" value="1"/>
</dbReference>
<dbReference type="InterPro" id="IPR027417">
    <property type="entry name" value="P-loop_NTPase"/>
</dbReference>
<evidence type="ECO:0000256" key="4">
    <source>
        <dbReference type="ARBA" id="ARBA00022741"/>
    </source>
</evidence>
<gene>
    <name evidence="13" type="ORF">BRW62_08715</name>
</gene>
<organism evidence="13 14">
    <name type="scientific">Parathermosynechococcus lividus PCC 6715</name>
    <dbReference type="NCBI Taxonomy" id="1917166"/>
    <lineage>
        <taxon>Bacteria</taxon>
        <taxon>Bacillati</taxon>
        <taxon>Cyanobacteriota</taxon>
        <taxon>Cyanophyceae</taxon>
        <taxon>Acaryochloridales</taxon>
        <taxon>Thermosynechococcaceae</taxon>
        <taxon>Parathermosynechococcus</taxon>
    </lineage>
</organism>
<feature type="transmembrane region" description="Helical" evidence="9">
    <location>
        <begin position="813"/>
        <end position="831"/>
    </location>
</feature>
<dbReference type="RefSeq" id="WP_099799151.1">
    <property type="nucleotide sequence ID" value="NZ_CP018092.1"/>
</dbReference>
<dbReference type="GO" id="GO:0005524">
    <property type="term" value="F:ATP binding"/>
    <property type="evidence" value="ECO:0007669"/>
    <property type="project" value="InterPro"/>
</dbReference>
<dbReference type="Pfam" id="PF00158">
    <property type="entry name" value="Sigma54_activat"/>
    <property type="match status" value="1"/>
</dbReference>
<feature type="transmembrane region" description="Helical" evidence="9">
    <location>
        <begin position="728"/>
        <end position="748"/>
    </location>
</feature>
<dbReference type="KEGG" id="slw:BRW62_08715"/>
<evidence type="ECO:0000313" key="13">
    <source>
        <dbReference type="EMBL" id="ATS18815.1"/>
    </source>
</evidence>
<dbReference type="Gene3D" id="3.40.50.300">
    <property type="entry name" value="P-loop containing nucleotide triphosphate hydrolases"/>
    <property type="match status" value="1"/>
</dbReference>
<dbReference type="Gene3D" id="1.10.8.60">
    <property type="match status" value="1"/>
</dbReference>
<protein>
    <submittedName>
        <fullName evidence="13">AAA family ATPase</fullName>
    </submittedName>
</protein>
<accession>A0A2D2Q2S6</accession>
<dbReference type="OrthoDB" id="9771372at2"/>
<dbReference type="EMBL" id="CP018092">
    <property type="protein sequence ID" value="ATS18815.1"/>
    <property type="molecule type" value="Genomic_DNA"/>
</dbReference>
<dbReference type="InterPro" id="IPR058031">
    <property type="entry name" value="AAA_lid_NorR"/>
</dbReference>
<feature type="domain" description="Sigma-54 factor interaction" evidence="11">
    <location>
        <begin position="164"/>
        <end position="374"/>
    </location>
</feature>
<dbReference type="GO" id="GO:0046872">
    <property type="term" value="F:metal ion binding"/>
    <property type="evidence" value="ECO:0007669"/>
    <property type="project" value="UniProtKB-KW"/>
</dbReference>
<evidence type="ECO:0000256" key="3">
    <source>
        <dbReference type="ARBA" id="ARBA00022723"/>
    </source>
</evidence>
<comment type="subcellular location">
    <subcellularLocation>
        <location evidence="1">Cell membrane</location>
    </subcellularLocation>
</comment>
<dbReference type="PROSITE" id="PS51379">
    <property type="entry name" value="4FE4S_FER_2"/>
    <property type="match status" value="1"/>
</dbReference>
<dbReference type="PANTHER" id="PTHR30224">
    <property type="entry name" value="ELECTRON TRANSPORT PROTEIN"/>
    <property type="match status" value="1"/>
</dbReference>
<dbReference type="PROSITE" id="PS50042">
    <property type="entry name" value="CNMP_BINDING_3"/>
    <property type="match status" value="1"/>
</dbReference>
<dbReference type="CDD" id="cd00038">
    <property type="entry name" value="CAP_ED"/>
    <property type="match status" value="1"/>
</dbReference>
<dbReference type="Proteomes" id="UP000231057">
    <property type="component" value="Chromosome"/>
</dbReference>
<keyword evidence="8 9" id="KW-0472">Membrane</keyword>
<reference evidence="13 14" key="1">
    <citation type="submission" date="2016-11" db="EMBL/GenBank/DDBJ databases">
        <title>Complete genome sequence of thermophilic cyanobacteria strain Synechococcus sp. PCC6715.</title>
        <authorList>
            <person name="Tang J."/>
            <person name="Daroch M."/>
            <person name="Liang Y."/>
            <person name="Jiang D."/>
            <person name="Shah M."/>
        </authorList>
    </citation>
    <scope>NUCLEOTIDE SEQUENCE [LARGE SCALE GENOMIC DNA]</scope>
    <source>
        <strain evidence="13 14">PCC 6715</strain>
    </source>
</reference>
<dbReference type="SMART" id="SM00100">
    <property type="entry name" value="cNMP"/>
    <property type="match status" value="1"/>
</dbReference>
<dbReference type="AlphaFoldDB" id="A0A2D2Q2S6"/>
<dbReference type="SUPFAM" id="SSF54862">
    <property type="entry name" value="4Fe-4S ferredoxins"/>
    <property type="match status" value="1"/>
</dbReference>
<feature type="domain" description="4Fe-4S ferredoxin-type" evidence="12">
    <location>
        <begin position="619"/>
        <end position="648"/>
    </location>
</feature>
<keyword evidence="9" id="KW-0812">Transmembrane</keyword>
<keyword evidence="4" id="KW-0547">Nucleotide-binding</keyword>
<dbReference type="GO" id="GO:0005886">
    <property type="term" value="C:plasma membrane"/>
    <property type="evidence" value="ECO:0007669"/>
    <property type="project" value="UniProtKB-SubCell"/>
</dbReference>
<dbReference type="InterPro" id="IPR002078">
    <property type="entry name" value="Sigma_54_int"/>
</dbReference>
<dbReference type="InterPro" id="IPR017896">
    <property type="entry name" value="4Fe4S_Fe-S-bd"/>
</dbReference>
<evidence type="ECO:0000256" key="7">
    <source>
        <dbReference type="ARBA" id="ARBA00023014"/>
    </source>
</evidence>
<keyword evidence="2" id="KW-1003">Cell membrane</keyword>
<dbReference type="Gene3D" id="2.60.120.10">
    <property type="entry name" value="Jelly Rolls"/>
    <property type="match status" value="1"/>
</dbReference>
<dbReference type="Pfam" id="PF00027">
    <property type="entry name" value="cNMP_binding"/>
    <property type="match status" value="1"/>
</dbReference>
<keyword evidence="5" id="KW-0067">ATP-binding</keyword>
<dbReference type="GO" id="GO:0006355">
    <property type="term" value="P:regulation of DNA-templated transcription"/>
    <property type="evidence" value="ECO:0007669"/>
    <property type="project" value="InterPro"/>
</dbReference>
<feature type="transmembrane region" description="Helical" evidence="9">
    <location>
        <begin position="662"/>
        <end position="680"/>
    </location>
</feature>
<reference evidence="14" key="2">
    <citation type="journal article" date="2022" name="Front. Microbiol.">
        <title>Comparative Genomic Analysis Revealed Distinct Molecular Components and Organization of CO2-Concentrating Mechanism in Thermophilic Cyanobacteria.</title>
        <authorList>
            <person name="Tang J."/>
            <person name="Zhou H."/>
            <person name="Yao D."/>
            <person name="Riaz S."/>
            <person name="You D."/>
            <person name="Klepacz-Smolka A."/>
            <person name="Daroch M."/>
        </authorList>
    </citation>
    <scope>NUCLEOTIDE SEQUENCE [LARGE SCALE GENOMIC DNA]</scope>
    <source>
        <strain evidence="14">PCC 6715</strain>
    </source>
</reference>
<dbReference type="SUPFAM" id="SSF51206">
    <property type="entry name" value="cAMP-binding domain-like"/>
    <property type="match status" value="1"/>
</dbReference>
<feature type="transmembrane region" description="Helical" evidence="9">
    <location>
        <begin position="421"/>
        <end position="440"/>
    </location>
</feature>
<keyword evidence="7" id="KW-0411">Iron-sulfur</keyword>
<evidence type="ECO:0000259" key="12">
    <source>
        <dbReference type="PROSITE" id="PS51379"/>
    </source>
</evidence>
<keyword evidence="14" id="KW-1185">Reference proteome</keyword>
<name>A0A2D2Q2S6_PARLV</name>
<dbReference type="InterPro" id="IPR014710">
    <property type="entry name" value="RmlC-like_jellyroll"/>
</dbReference>
<feature type="domain" description="Cyclic nucleotide-binding" evidence="10">
    <location>
        <begin position="15"/>
        <end position="134"/>
    </location>
</feature>
<dbReference type="Pfam" id="PF25601">
    <property type="entry name" value="AAA_lid_14"/>
    <property type="match status" value="1"/>
</dbReference>
<feature type="transmembrane region" description="Helical" evidence="9">
    <location>
        <begin position="460"/>
        <end position="484"/>
    </location>
</feature>
<evidence type="ECO:0000256" key="1">
    <source>
        <dbReference type="ARBA" id="ARBA00004236"/>
    </source>
</evidence>
<dbReference type="GO" id="GO:0051536">
    <property type="term" value="F:iron-sulfur cluster binding"/>
    <property type="evidence" value="ECO:0007669"/>
    <property type="project" value="UniProtKB-KW"/>
</dbReference>
<keyword evidence="3" id="KW-0479">Metal-binding</keyword>
<evidence type="ECO:0000256" key="6">
    <source>
        <dbReference type="ARBA" id="ARBA00023004"/>
    </source>
</evidence>
<evidence type="ECO:0000313" key="14">
    <source>
        <dbReference type="Proteomes" id="UP000231057"/>
    </source>
</evidence>
<dbReference type="Pfam" id="PF12801">
    <property type="entry name" value="Fer4_5"/>
    <property type="match status" value="2"/>
</dbReference>
<dbReference type="SUPFAM" id="SSF52540">
    <property type="entry name" value="P-loop containing nucleoside triphosphate hydrolases"/>
    <property type="match status" value="1"/>
</dbReference>
<feature type="transmembrane region" description="Helical" evidence="9">
    <location>
        <begin position="692"/>
        <end position="716"/>
    </location>
</feature>
<dbReference type="InterPro" id="IPR000595">
    <property type="entry name" value="cNMP-bd_dom"/>
</dbReference>
<dbReference type="PROSITE" id="PS00198">
    <property type="entry name" value="4FE4S_FER_1"/>
    <property type="match status" value="1"/>
</dbReference>
<evidence type="ECO:0000256" key="8">
    <source>
        <dbReference type="ARBA" id="ARBA00023136"/>
    </source>
</evidence>
<sequence>MNLSDRLEWLQRHTPFGSLSLAALEAIAAACRQEQIAANRRLVLEDQAVTTLYILKSGQLEAYHTTTDSPAQVMTLPPGTVLHWPELVLDQPTPHTVITLSDCEVWTLSRDVFNRLADQFPELRQSISQHLSGALADVTAQLAYEQQRQMALRPYLVPRVKQGIVGSSRYAIRLRHAIKEAAGDRHSVLIFGEPGLEKDNIAALIHYGSRDRRQPLIQLNCGTLSANGAELFGKAGGKQGLLDWLNEGTLILNNVHEWPNALYPQLRRLLQSREYLPVSDTTTTARLFQGRIILIAEKKDCNCQDLVHHIIRVPPLRVTKADIEALVNYYITLCCRSKRIPKPRITPEALRRLQSYDFPGNLRELASLVERAILQANGASLLTEEVFWPEQVKQRRFRWNLLNAYPQLRYLLRSPWWPDRLNYGLMLWAFPLIVAIGLWGPQDREHNLALNLFWAWWWPLSLLIFPFLGRIWCAVCPFMIYGELLQTLSLKLWPRRLGSWPRPLAEKWGGWMLFALFTAILLWEELWDLPNTAYLSSWLLILITAGAVIFSQLYERRFWCRYLCPIGGMNGLFAKLSIIELRAQRGICAASCTTYQCYKGGPALGEGQETGGCPIYSHPAQLTDNRNCVLCMTCLKACPHRSVELNLRPPAIELWTSHTPTAYEVCLLFLLLGAVVLHHLPQVLVWCHQPQAPFLVKAAIATLTLAVPGAIAWVLHQGQRLWGSPQPFIRLAYGYLPLVLGANLAYYLPLGLGEAGHLWPVTLATFGLSAGTPFQWSAHPAVVAFLQTTALIVSTLASLLLTQKISRLPLSALWPQCLGIVGTAVMISTLLSL</sequence>
<dbReference type="InterPro" id="IPR018490">
    <property type="entry name" value="cNMP-bd_dom_sf"/>
</dbReference>
<proteinExistence type="predicted"/>
<evidence type="ECO:0000259" key="11">
    <source>
        <dbReference type="PROSITE" id="PS50045"/>
    </source>
</evidence>
<keyword evidence="9" id="KW-1133">Transmembrane helix</keyword>
<dbReference type="InterPro" id="IPR052378">
    <property type="entry name" value="NosR_regulator"/>
</dbReference>
<dbReference type="InterPro" id="IPR017900">
    <property type="entry name" value="4Fe4S_Fe_S_CS"/>
</dbReference>